<evidence type="ECO:0008006" key="4">
    <source>
        <dbReference type="Google" id="ProtNLM"/>
    </source>
</evidence>
<evidence type="ECO:0000313" key="2">
    <source>
        <dbReference type="EMBL" id="KAJ3836512.1"/>
    </source>
</evidence>
<evidence type="ECO:0000313" key="3">
    <source>
        <dbReference type="Proteomes" id="UP001163846"/>
    </source>
</evidence>
<evidence type="ECO:0000256" key="1">
    <source>
        <dbReference type="SAM" id="SignalP"/>
    </source>
</evidence>
<name>A0AA38P545_9AGAR</name>
<gene>
    <name evidence="2" type="ORF">F5878DRAFT_662904</name>
</gene>
<accession>A0AA38P545</accession>
<feature type="signal peptide" evidence="1">
    <location>
        <begin position="1"/>
        <end position="28"/>
    </location>
</feature>
<sequence length="179" mass="20104">MVEFSRRTLCIFLFAFLAAVGTITSACAAPVPNGNSGTSGDPQPAYKRAMSRRGNLKYQNKQDEMSAHAKALDIVNELQELLKLLPKGSEHQVNPEIINIFDKETIAERIEVVTNGPMYQYANEAQRSLFKGKNTPSLSDELDIELWEVLTRIAEASPPREQRDYISWAVQRLSTLQSF</sequence>
<keyword evidence="3" id="KW-1185">Reference proteome</keyword>
<protein>
    <recommendedName>
        <fullName evidence="4">Secreted protein</fullName>
    </recommendedName>
</protein>
<dbReference type="AlphaFoldDB" id="A0AA38P545"/>
<organism evidence="2 3">
    <name type="scientific">Lentinula raphanica</name>
    <dbReference type="NCBI Taxonomy" id="153919"/>
    <lineage>
        <taxon>Eukaryota</taxon>
        <taxon>Fungi</taxon>
        <taxon>Dikarya</taxon>
        <taxon>Basidiomycota</taxon>
        <taxon>Agaricomycotina</taxon>
        <taxon>Agaricomycetes</taxon>
        <taxon>Agaricomycetidae</taxon>
        <taxon>Agaricales</taxon>
        <taxon>Marasmiineae</taxon>
        <taxon>Omphalotaceae</taxon>
        <taxon>Lentinula</taxon>
    </lineage>
</organism>
<reference evidence="2" key="1">
    <citation type="submission" date="2022-08" db="EMBL/GenBank/DDBJ databases">
        <authorList>
            <consortium name="DOE Joint Genome Institute"/>
            <person name="Min B."/>
            <person name="Riley R."/>
            <person name="Sierra-Patev S."/>
            <person name="Naranjo-Ortiz M."/>
            <person name="Looney B."/>
            <person name="Konkel Z."/>
            <person name="Slot J.C."/>
            <person name="Sakamoto Y."/>
            <person name="Steenwyk J.L."/>
            <person name="Rokas A."/>
            <person name="Carro J."/>
            <person name="Camarero S."/>
            <person name="Ferreira P."/>
            <person name="Molpeceres G."/>
            <person name="Ruiz-Duenas F.J."/>
            <person name="Serrano A."/>
            <person name="Henrissat B."/>
            <person name="Drula E."/>
            <person name="Hughes K.W."/>
            <person name="Mata J.L."/>
            <person name="Ishikawa N.K."/>
            <person name="Vargas-Isla R."/>
            <person name="Ushijima S."/>
            <person name="Smith C.A."/>
            <person name="Ahrendt S."/>
            <person name="Andreopoulos W."/>
            <person name="He G."/>
            <person name="Labutti K."/>
            <person name="Lipzen A."/>
            <person name="Ng V."/>
            <person name="Sandor L."/>
            <person name="Barry K."/>
            <person name="Martinez A.T."/>
            <person name="Xiao Y."/>
            <person name="Gibbons J.G."/>
            <person name="Terashima K."/>
            <person name="Hibbett D.S."/>
            <person name="Grigoriev I.V."/>
        </authorList>
    </citation>
    <scope>NUCLEOTIDE SEQUENCE</scope>
    <source>
        <strain evidence="2">TFB9207</strain>
    </source>
</reference>
<keyword evidence="1" id="KW-0732">Signal</keyword>
<dbReference type="PROSITE" id="PS51257">
    <property type="entry name" value="PROKAR_LIPOPROTEIN"/>
    <property type="match status" value="1"/>
</dbReference>
<proteinExistence type="predicted"/>
<feature type="chain" id="PRO_5041326142" description="Secreted protein" evidence="1">
    <location>
        <begin position="29"/>
        <end position="179"/>
    </location>
</feature>
<dbReference type="EMBL" id="MU806314">
    <property type="protein sequence ID" value="KAJ3836512.1"/>
    <property type="molecule type" value="Genomic_DNA"/>
</dbReference>
<comment type="caution">
    <text evidence="2">The sequence shown here is derived from an EMBL/GenBank/DDBJ whole genome shotgun (WGS) entry which is preliminary data.</text>
</comment>
<dbReference type="Proteomes" id="UP001163846">
    <property type="component" value="Unassembled WGS sequence"/>
</dbReference>